<dbReference type="EMBL" id="NHZQ01000010">
    <property type="protein sequence ID" value="PSK59249.1"/>
    <property type="molecule type" value="Genomic_DNA"/>
</dbReference>
<evidence type="ECO:0000313" key="1">
    <source>
        <dbReference type="EMBL" id="PSK59249.1"/>
    </source>
</evidence>
<comment type="caution">
    <text evidence="1">The sequence shown here is derived from an EMBL/GenBank/DDBJ whole genome shotgun (WGS) entry which is preliminary data.</text>
</comment>
<sequence>MAQKTFFLAPNFTLHPGGALALGSVIADPFRPTKILSALLNPPETDTHVEFDRSLSRQDGTTFHGKTFASFLTSASANVGGERSKSALSKYDMDSMDTVYYKRDVTDDEVTELVLKDSKVRAAINSGLFGKQPVYVVTGLKVAKGFRLTTEVGGSKGATIGASVPIVEGVGIGAEIGGNRSRSLTETLSTQQDIIFAYQLHKVVQKGWRRDSKRIEVNVFMHKAAALGEKREDPIPPFELLAADAADLEELVRDSNISDFDAETTGDDTIVTFKI</sequence>
<gene>
    <name evidence="1" type="ORF">B9Z65_3573</name>
</gene>
<accession>A0A2P8AFK7</accession>
<dbReference type="OrthoDB" id="4500473at2759"/>
<dbReference type="AlphaFoldDB" id="A0A2P8AFK7"/>
<reference evidence="1 2" key="1">
    <citation type="submission" date="2017-05" db="EMBL/GenBank/DDBJ databases">
        <title>Draft genome sequence of Elsinoe australis.</title>
        <authorList>
            <person name="Cheng Q."/>
        </authorList>
    </citation>
    <scope>NUCLEOTIDE SEQUENCE [LARGE SCALE GENOMIC DNA]</scope>
    <source>
        <strain evidence="1 2">NL1</strain>
    </source>
</reference>
<keyword evidence="2" id="KW-1185">Reference proteome</keyword>
<dbReference type="Proteomes" id="UP000243723">
    <property type="component" value="Unassembled WGS sequence"/>
</dbReference>
<protein>
    <submittedName>
        <fullName evidence="1">Uncharacterized protein</fullName>
    </submittedName>
</protein>
<proteinExistence type="predicted"/>
<evidence type="ECO:0000313" key="2">
    <source>
        <dbReference type="Proteomes" id="UP000243723"/>
    </source>
</evidence>
<organism evidence="1 2">
    <name type="scientific">Elsinoe australis</name>
    <dbReference type="NCBI Taxonomy" id="40998"/>
    <lineage>
        <taxon>Eukaryota</taxon>
        <taxon>Fungi</taxon>
        <taxon>Dikarya</taxon>
        <taxon>Ascomycota</taxon>
        <taxon>Pezizomycotina</taxon>
        <taxon>Dothideomycetes</taxon>
        <taxon>Dothideomycetidae</taxon>
        <taxon>Myriangiales</taxon>
        <taxon>Elsinoaceae</taxon>
        <taxon>Elsinoe</taxon>
    </lineage>
</organism>
<name>A0A2P8AFK7_9PEZI</name>